<dbReference type="EMBL" id="CM042027">
    <property type="protein sequence ID" value="KAI3803561.1"/>
    <property type="molecule type" value="Genomic_DNA"/>
</dbReference>
<accession>A0ACB9I7W2</accession>
<reference evidence="1 2" key="2">
    <citation type="journal article" date="2022" name="Mol. Ecol. Resour.">
        <title>The genomes of chicory, endive, great burdock and yacon provide insights into Asteraceae paleo-polyploidization history and plant inulin production.</title>
        <authorList>
            <person name="Fan W."/>
            <person name="Wang S."/>
            <person name="Wang H."/>
            <person name="Wang A."/>
            <person name="Jiang F."/>
            <person name="Liu H."/>
            <person name="Zhao H."/>
            <person name="Xu D."/>
            <person name="Zhang Y."/>
        </authorList>
    </citation>
    <scope>NUCLEOTIDE SEQUENCE [LARGE SCALE GENOMIC DNA]</scope>
    <source>
        <strain evidence="2">cv. Yunnan</strain>
        <tissue evidence="1">Leaves</tissue>
    </source>
</reference>
<evidence type="ECO:0000313" key="2">
    <source>
        <dbReference type="Proteomes" id="UP001056120"/>
    </source>
</evidence>
<proteinExistence type="predicted"/>
<gene>
    <name evidence="1" type="ORF">L1987_31717</name>
</gene>
<organism evidence="1 2">
    <name type="scientific">Smallanthus sonchifolius</name>
    <dbReference type="NCBI Taxonomy" id="185202"/>
    <lineage>
        <taxon>Eukaryota</taxon>
        <taxon>Viridiplantae</taxon>
        <taxon>Streptophyta</taxon>
        <taxon>Embryophyta</taxon>
        <taxon>Tracheophyta</taxon>
        <taxon>Spermatophyta</taxon>
        <taxon>Magnoliopsida</taxon>
        <taxon>eudicotyledons</taxon>
        <taxon>Gunneridae</taxon>
        <taxon>Pentapetalae</taxon>
        <taxon>asterids</taxon>
        <taxon>campanulids</taxon>
        <taxon>Asterales</taxon>
        <taxon>Asteraceae</taxon>
        <taxon>Asteroideae</taxon>
        <taxon>Heliantheae alliance</taxon>
        <taxon>Millerieae</taxon>
        <taxon>Smallanthus</taxon>
    </lineage>
</organism>
<evidence type="ECO:0000313" key="1">
    <source>
        <dbReference type="EMBL" id="KAI3803561.1"/>
    </source>
</evidence>
<name>A0ACB9I7W2_9ASTR</name>
<comment type="caution">
    <text evidence="1">The sequence shown here is derived from an EMBL/GenBank/DDBJ whole genome shotgun (WGS) entry which is preliminary data.</text>
</comment>
<sequence>MPDLDSPEKGRTEAKKTESPEEERRKRTERRCVRCERSERKDVNGDANGDGNGEGTAKMRTYYMGTAKMRTWVGTAERQKKKMKRKTNFDPNAWHPMNQQQGMLPSEVGMHGKQSSKGVTEFGFFLFNFYGVLALIFLRRNWTFILEIAQF</sequence>
<keyword evidence="2" id="KW-1185">Reference proteome</keyword>
<protein>
    <submittedName>
        <fullName evidence="1">Uncharacterized protein</fullName>
    </submittedName>
</protein>
<reference evidence="2" key="1">
    <citation type="journal article" date="2022" name="Mol. Ecol. Resour.">
        <title>The genomes of chicory, endive, great burdock and yacon provide insights into Asteraceae palaeo-polyploidization history and plant inulin production.</title>
        <authorList>
            <person name="Fan W."/>
            <person name="Wang S."/>
            <person name="Wang H."/>
            <person name="Wang A."/>
            <person name="Jiang F."/>
            <person name="Liu H."/>
            <person name="Zhao H."/>
            <person name="Xu D."/>
            <person name="Zhang Y."/>
        </authorList>
    </citation>
    <scope>NUCLEOTIDE SEQUENCE [LARGE SCALE GENOMIC DNA]</scope>
    <source>
        <strain evidence="2">cv. Yunnan</strain>
    </source>
</reference>
<dbReference type="Proteomes" id="UP001056120">
    <property type="component" value="Linkage Group LG10"/>
</dbReference>